<organism evidence="2 3">
    <name type="scientific">Alteromonas genovensis</name>
    <dbReference type="NCBI Taxonomy" id="471225"/>
    <lineage>
        <taxon>Bacteria</taxon>
        <taxon>Pseudomonadati</taxon>
        <taxon>Pseudomonadota</taxon>
        <taxon>Gammaproteobacteria</taxon>
        <taxon>Alteromonadales</taxon>
        <taxon>Alteromonadaceae</taxon>
        <taxon>Alteromonas/Salinimonas group</taxon>
        <taxon>Alteromonas</taxon>
    </lineage>
</organism>
<keyword evidence="3" id="KW-1185">Reference proteome</keyword>
<dbReference type="AlphaFoldDB" id="A0A6N9TJ47"/>
<dbReference type="Proteomes" id="UP000471381">
    <property type="component" value="Unassembled WGS sequence"/>
</dbReference>
<reference evidence="2 3" key="1">
    <citation type="submission" date="2020-01" db="EMBL/GenBank/DDBJ databases">
        <title>Genomes of bacteria type strains.</title>
        <authorList>
            <person name="Chen J."/>
            <person name="Zhu S."/>
            <person name="Yang J."/>
        </authorList>
    </citation>
    <scope>NUCLEOTIDE SEQUENCE [LARGE SCALE GENOMIC DNA]</scope>
    <source>
        <strain evidence="2 3">LMG 24078</strain>
    </source>
</reference>
<dbReference type="RefSeq" id="WP_163106635.1">
    <property type="nucleotide sequence ID" value="NZ_JAAAWO010000006.1"/>
</dbReference>
<accession>A0A6N9TJ47</accession>
<feature type="transmembrane region" description="Helical" evidence="1">
    <location>
        <begin position="7"/>
        <end position="26"/>
    </location>
</feature>
<comment type="caution">
    <text evidence="2">The sequence shown here is derived from an EMBL/GenBank/DDBJ whole genome shotgun (WGS) entry which is preliminary data.</text>
</comment>
<keyword evidence="1" id="KW-0472">Membrane</keyword>
<protein>
    <recommendedName>
        <fullName evidence="4">MSHA biogenesis protein MshF</fullName>
    </recommendedName>
</protein>
<sequence length="162" mass="18024">MKVARSGLFNFITIGILLVLVTMTYVNHMMPVLEEAETVKKEALLGNFQRIAMQARAQWIRTKSSPVSIYETQVGPSGTLSQNKHAATSMAMNINGWPVGSAKGSSNPCDYLLSLAGDEVGSEMHSKTRKQNGFLLCEYFIDEQPWFTYSAESGAMRNHYSY</sequence>
<evidence type="ECO:0008006" key="4">
    <source>
        <dbReference type="Google" id="ProtNLM"/>
    </source>
</evidence>
<evidence type="ECO:0000256" key="1">
    <source>
        <dbReference type="SAM" id="Phobius"/>
    </source>
</evidence>
<evidence type="ECO:0000313" key="2">
    <source>
        <dbReference type="EMBL" id="NDW15936.1"/>
    </source>
</evidence>
<dbReference type="EMBL" id="JAAAWO010000006">
    <property type="protein sequence ID" value="NDW15936.1"/>
    <property type="molecule type" value="Genomic_DNA"/>
</dbReference>
<keyword evidence="1" id="KW-1133">Transmembrane helix</keyword>
<proteinExistence type="predicted"/>
<gene>
    <name evidence="2" type="ORF">GTQ48_10440</name>
</gene>
<name>A0A6N9TJ47_9ALTE</name>
<keyword evidence="1" id="KW-0812">Transmembrane</keyword>
<evidence type="ECO:0000313" key="3">
    <source>
        <dbReference type="Proteomes" id="UP000471381"/>
    </source>
</evidence>